<dbReference type="SUPFAM" id="SSF82153">
    <property type="entry name" value="FAS1 domain"/>
    <property type="match status" value="1"/>
</dbReference>
<keyword evidence="4" id="KW-1185">Reference proteome</keyword>
<dbReference type="Pfam" id="PF02469">
    <property type="entry name" value="Fasciclin"/>
    <property type="match status" value="1"/>
</dbReference>
<dbReference type="GO" id="GO:0005615">
    <property type="term" value="C:extracellular space"/>
    <property type="evidence" value="ECO:0007669"/>
    <property type="project" value="TreeGrafter"/>
</dbReference>
<proteinExistence type="predicted"/>
<dbReference type="InterPro" id="IPR050904">
    <property type="entry name" value="Adhesion/Biosynth-related"/>
</dbReference>
<evidence type="ECO:0000256" key="1">
    <source>
        <dbReference type="SAM" id="SignalP"/>
    </source>
</evidence>
<dbReference type="RefSeq" id="WP_207367057.1">
    <property type="nucleotide sequence ID" value="NZ_JAFMYV010000015.1"/>
</dbReference>
<dbReference type="Gene3D" id="2.30.180.10">
    <property type="entry name" value="FAS1 domain"/>
    <property type="match status" value="1"/>
</dbReference>
<dbReference type="Proteomes" id="UP000664034">
    <property type="component" value="Unassembled WGS sequence"/>
</dbReference>
<keyword evidence="1" id="KW-0732">Signal</keyword>
<dbReference type="PANTHER" id="PTHR10900">
    <property type="entry name" value="PERIOSTIN-RELATED"/>
    <property type="match status" value="1"/>
</dbReference>
<dbReference type="PANTHER" id="PTHR10900:SF77">
    <property type="entry name" value="FI19380P1"/>
    <property type="match status" value="1"/>
</dbReference>
<evidence type="ECO:0000259" key="2">
    <source>
        <dbReference type="PROSITE" id="PS50213"/>
    </source>
</evidence>
<name>A0A939GI73_9BACT</name>
<sequence>MKKKLKPILLLAFLAVAGGAHAQTDTIRQSAGAASKSLSAKATNKDLAGSLAGATDFSTLQSALTASGLADKAKEQGPYTVFAPSNDAFAKLPTGTLETLTAPASKDKLAAILANHVVSGSFSAADLKDGQTLKTVGGGTLTVRKQGNSVMLTDAKGGSAMVTTADIQATNGMVHAVDSVLMPK</sequence>
<organism evidence="3 4">
    <name type="scientific">Fibrella rubiginis</name>
    <dbReference type="NCBI Taxonomy" id="2817060"/>
    <lineage>
        <taxon>Bacteria</taxon>
        <taxon>Pseudomonadati</taxon>
        <taxon>Bacteroidota</taxon>
        <taxon>Cytophagia</taxon>
        <taxon>Cytophagales</taxon>
        <taxon>Spirosomataceae</taxon>
        <taxon>Fibrella</taxon>
    </lineage>
</organism>
<evidence type="ECO:0000313" key="3">
    <source>
        <dbReference type="EMBL" id="MBO0939529.1"/>
    </source>
</evidence>
<accession>A0A939GI73</accession>
<dbReference type="InterPro" id="IPR000782">
    <property type="entry name" value="FAS1_domain"/>
</dbReference>
<dbReference type="SMART" id="SM00554">
    <property type="entry name" value="FAS1"/>
    <property type="match status" value="1"/>
</dbReference>
<dbReference type="EMBL" id="JAFMYV010000015">
    <property type="protein sequence ID" value="MBO0939529.1"/>
    <property type="molecule type" value="Genomic_DNA"/>
</dbReference>
<comment type="caution">
    <text evidence="3">The sequence shown here is derived from an EMBL/GenBank/DDBJ whole genome shotgun (WGS) entry which is preliminary data.</text>
</comment>
<feature type="signal peptide" evidence="1">
    <location>
        <begin position="1"/>
        <end position="22"/>
    </location>
</feature>
<protein>
    <submittedName>
        <fullName evidence="3">Fasciclin domain-containing protein</fullName>
    </submittedName>
</protein>
<gene>
    <name evidence="3" type="ORF">J2I47_23470</name>
</gene>
<dbReference type="AlphaFoldDB" id="A0A939GI73"/>
<dbReference type="PROSITE" id="PS50213">
    <property type="entry name" value="FAS1"/>
    <property type="match status" value="1"/>
</dbReference>
<evidence type="ECO:0000313" key="4">
    <source>
        <dbReference type="Proteomes" id="UP000664034"/>
    </source>
</evidence>
<dbReference type="InterPro" id="IPR036378">
    <property type="entry name" value="FAS1_dom_sf"/>
</dbReference>
<reference evidence="3" key="1">
    <citation type="submission" date="2021-03" db="EMBL/GenBank/DDBJ databases">
        <title>Fibrella sp. HMF5335 genome sequencing and assembly.</title>
        <authorList>
            <person name="Kang H."/>
            <person name="Kim H."/>
            <person name="Bae S."/>
            <person name="Joh K."/>
        </authorList>
    </citation>
    <scope>NUCLEOTIDE SEQUENCE</scope>
    <source>
        <strain evidence="3">HMF5335</strain>
    </source>
</reference>
<feature type="domain" description="FAS1" evidence="2">
    <location>
        <begin position="44"/>
        <end position="181"/>
    </location>
</feature>
<feature type="chain" id="PRO_5038119567" evidence="1">
    <location>
        <begin position="23"/>
        <end position="184"/>
    </location>
</feature>
<dbReference type="FunFam" id="2.30.180.10:FF:000032">
    <property type="entry name" value="Fasciclin domain-containing protein, putative"/>
    <property type="match status" value="1"/>
</dbReference>